<dbReference type="EMBL" id="PPTP01000003">
    <property type="protein sequence ID" value="RDB56230.1"/>
    <property type="molecule type" value="Genomic_DNA"/>
</dbReference>
<keyword evidence="1 5" id="KW-0963">Cytoplasm</keyword>
<gene>
    <name evidence="7" type="ORF">C1880_04980</name>
</gene>
<keyword evidence="2 5" id="KW-0690">Ribosome biogenesis</keyword>
<evidence type="ECO:0000256" key="2">
    <source>
        <dbReference type="ARBA" id="ARBA00022517"/>
    </source>
</evidence>
<organism evidence="7 8">
    <name type="scientific">Senegalimassilia anaerobia</name>
    <dbReference type="NCBI Taxonomy" id="1473216"/>
    <lineage>
        <taxon>Bacteria</taxon>
        <taxon>Bacillati</taxon>
        <taxon>Actinomycetota</taxon>
        <taxon>Coriobacteriia</taxon>
        <taxon>Coriobacteriales</taxon>
        <taxon>Coriobacteriaceae</taxon>
        <taxon>Senegalimassilia</taxon>
    </lineage>
</organism>
<comment type="subcellular location">
    <subcellularLocation>
        <location evidence="5">Cytoplasm</location>
    </subcellularLocation>
</comment>
<evidence type="ECO:0000259" key="6">
    <source>
        <dbReference type="SMART" id="SM00732"/>
    </source>
</evidence>
<dbReference type="SUPFAM" id="SSF53098">
    <property type="entry name" value="Ribonuclease H-like"/>
    <property type="match status" value="1"/>
</dbReference>
<dbReference type="RefSeq" id="WP_114620522.1">
    <property type="nucleotide sequence ID" value="NZ_CAJKON010000001.1"/>
</dbReference>
<dbReference type="InterPro" id="IPR005227">
    <property type="entry name" value="YqgF"/>
</dbReference>
<protein>
    <recommendedName>
        <fullName evidence="5">Putative pre-16S rRNA nuclease</fullName>
        <ecNumber evidence="5">3.1.-.-</ecNumber>
    </recommendedName>
</protein>
<evidence type="ECO:0000313" key="8">
    <source>
        <dbReference type="Proteomes" id="UP000253792"/>
    </source>
</evidence>
<reference evidence="7 8" key="1">
    <citation type="journal article" date="2018" name="Elife">
        <title>Discovery and characterization of a prevalent human gut bacterial enzyme sufficient for the inactivation of a family of plant toxins.</title>
        <authorList>
            <person name="Koppel N."/>
            <person name="Bisanz J.E."/>
            <person name="Pandelia M.E."/>
            <person name="Turnbaugh P.J."/>
            <person name="Balskus E.P."/>
        </authorList>
    </citation>
    <scope>NUCLEOTIDE SEQUENCE [LARGE SCALE GENOMIC DNA]</scope>
    <source>
        <strain evidence="8">anaerobia AP69FAA</strain>
    </source>
</reference>
<evidence type="ECO:0000256" key="3">
    <source>
        <dbReference type="ARBA" id="ARBA00022722"/>
    </source>
</evidence>
<dbReference type="EC" id="3.1.-.-" evidence="5"/>
<dbReference type="GO" id="GO:0005829">
    <property type="term" value="C:cytosol"/>
    <property type="evidence" value="ECO:0007669"/>
    <property type="project" value="TreeGrafter"/>
</dbReference>
<dbReference type="InterPro" id="IPR006641">
    <property type="entry name" value="YqgF/RNaseH-like_dom"/>
</dbReference>
<comment type="similarity">
    <text evidence="5">Belongs to the YqgF HJR family.</text>
</comment>
<dbReference type="PANTHER" id="PTHR33317:SF4">
    <property type="entry name" value="POLYNUCLEOTIDYL TRANSFERASE, RIBONUCLEASE H-LIKE SUPERFAMILY PROTEIN"/>
    <property type="match status" value="1"/>
</dbReference>
<accession>A0A369LA67</accession>
<evidence type="ECO:0000313" key="7">
    <source>
        <dbReference type="EMBL" id="RDB56230.1"/>
    </source>
</evidence>
<dbReference type="Gene3D" id="3.30.420.140">
    <property type="entry name" value="YqgF/RNase H-like domain"/>
    <property type="match status" value="1"/>
</dbReference>
<dbReference type="GO" id="GO:0004518">
    <property type="term" value="F:nuclease activity"/>
    <property type="evidence" value="ECO:0007669"/>
    <property type="project" value="UniProtKB-KW"/>
</dbReference>
<dbReference type="HAMAP" id="MF_00651">
    <property type="entry name" value="Nuclease_YqgF"/>
    <property type="match status" value="1"/>
</dbReference>
<sequence length="140" mass="15283">MRILALDIGQTRIGVAISDPRERVASPVCVLPANEVLSNAKSWKRVLEDWEPELILSGLPYTLSGEEGPQAGRIRGVAASIGKAAGLPVEFTDERLSSQEAKRSLRESGMSERDMRGKIDMIAASVFLQAWLDARHAGER</sequence>
<dbReference type="SMART" id="SM00732">
    <property type="entry name" value="YqgFc"/>
    <property type="match status" value="1"/>
</dbReference>
<dbReference type="GO" id="GO:0016788">
    <property type="term" value="F:hydrolase activity, acting on ester bonds"/>
    <property type="evidence" value="ECO:0007669"/>
    <property type="project" value="UniProtKB-UniRule"/>
</dbReference>
<dbReference type="CDD" id="cd16964">
    <property type="entry name" value="YqgF"/>
    <property type="match status" value="1"/>
</dbReference>
<keyword evidence="8" id="KW-1185">Reference proteome</keyword>
<dbReference type="PANTHER" id="PTHR33317">
    <property type="entry name" value="POLYNUCLEOTIDYL TRANSFERASE, RIBONUCLEASE H-LIKE SUPERFAMILY PROTEIN"/>
    <property type="match status" value="1"/>
</dbReference>
<evidence type="ECO:0000256" key="1">
    <source>
        <dbReference type="ARBA" id="ARBA00022490"/>
    </source>
</evidence>
<dbReference type="STRING" id="1034345.GCA_000236865_00545"/>
<dbReference type="OrthoDB" id="9790539at2"/>
<dbReference type="GO" id="GO:0000967">
    <property type="term" value="P:rRNA 5'-end processing"/>
    <property type="evidence" value="ECO:0007669"/>
    <property type="project" value="UniProtKB-UniRule"/>
</dbReference>
<keyword evidence="4 5" id="KW-0378">Hydrolase</keyword>
<dbReference type="Proteomes" id="UP000253792">
    <property type="component" value="Unassembled WGS sequence"/>
</dbReference>
<keyword evidence="3 5" id="KW-0540">Nuclease</keyword>
<comment type="caution">
    <text evidence="7">The sequence shown here is derived from an EMBL/GenBank/DDBJ whole genome shotgun (WGS) entry which is preliminary data.</text>
</comment>
<name>A0A369LA67_9ACTN</name>
<comment type="function">
    <text evidence="5">Could be a nuclease involved in processing of the 5'-end of pre-16S rRNA.</text>
</comment>
<evidence type="ECO:0000256" key="4">
    <source>
        <dbReference type="ARBA" id="ARBA00022801"/>
    </source>
</evidence>
<feature type="domain" description="YqgF/RNase H-like" evidence="6">
    <location>
        <begin position="1"/>
        <end position="101"/>
    </location>
</feature>
<proteinExistence type="inferred from homology"/>
<dbReference type="AlphaFoldDB" id="A0A369LA67"/>
<evidence type="ECO:0000256" key="5">
    <source>
        <dbReference type="HAMAP-Rule" id="MF_00651"/>
    </source>
</evidence>
<dbReference type="InterPro" id="IPR037027">
    <property type="entry name" value="YqgF/RNaseH-like_dom_sf"/>
</dbReference>
<dbReference type="NCBIfam" id="TIGR00250">
    <property type="entry name" value="RNAse_H_YqgF"/>
    <property type="match status" value="1"/>
</dbReference>
<dbReference type="InterPro" id="IPR012337">
    <property type="entry name" value="RNaseH-like_sf"/>
</dbReference>
<dbReference type="Pfam" id="PF03652">
    <property type="entry name" value="RuvX"/>
    <property type="match status" value="1"/>
</dbReference>